<dbReference type="Gene3D" id="1.10.10.10">
    <property type="entry name" value="Winged helix-like DNA-binding domain superfamily/Winged helix DNA-binding domain"/>
    <property type="match status" value="1"/>
</dbReference>
<gene>
    <name evidence="6" type="ORF">GCM10011385_07260</name>
</gene>
<name>A0A916RJJ6_9HYPH</name>
<evidence type="ECO:0000256" key="2">
    <source>
        <dbReference type="ARBA" id="ARBA00023015"/>
    </source>
</evidence>
<dbReference type="CDD" id="cd05466">
    <property type="entry name" value="PBP2_LTTR_substrate"/>
    <property type="match status" value="1"/>
</dbReference>
<reference evidence="6" key="1">
    <citation type="journal article" date="2014" name="Int. J. Syst. Evol. Microbiol.">
        <title>Complete genome sequence of Corynebacterium casei LMG S-19264T (=DSM 44701T), isolated from a smear-ripened cheese.</title>
        <authorList>
            <consortium name="US DOE Joint Genome Institute (JGI-PGF)"/>
            <person name="Walter F."/>
            <person name="Albersmeier A."/>
            <person name="Kalinowski J."/>
            <person name="Ruckert C."/>
        </authorList>
    </citation>
    <scope>NUCLEOTIDE SEQUENCE</scope>
    <source>
        <strain evidence="6">CGMCC 1.15320</strain>
    </source>
</reference>
<dbReference type="AlphaFoldDB" id="A0A916RJJ6"/>
<dbReference type="PRINTS" id="PR00039">
    <property type="entry name" value="HTHLYSR"/>
</dbReference>
<accession>A0A916RJJ6</accession>
<dbReference type="FunFam" id="1.10.10.10:FF:000001">
    <property type="entry name" value="LysR family transcriptional regulator"/>
    <property type="match status" value="1"/>
</dbReference>
<dbReference type="PANTHER" id="PTHR30419">
    <property type="entry name" value="HTH-TYPE TRANSCRIPTIONAL REGULATOR YBHD"/>
    <property type="match status" value="1"/>
</dbReference>
<dbReference type="GO" id="GO:0003677">
    <property type="term" value="F:DNA binding"/>
    <property type="evidence" value="ECO:0007669"/>
    <property type="project" value="UniProtKB-KW"/>
</dbReference>
<comment type="similarity">
    <text evidence="1">Belongs to the LysR transcriptional regulatory family.</text>
</comment>
<sequence length="313" mass="35196">MDQKQLERFVDVVESGSLSRTSKRLNVSQPALSKSLRLLEEQLGVRLLDRGPRGVKLTIFGETFYRRARSVTAELRRANDDLEHIKGKLTGSVSLGVTPGPGILDQIIPKAVMRIALKRPDLRVRVRSGTISELLVDLHRGDLDLLFTVLDERTKGPDLKVQKLFDDNFSLVVRTGHQLLQQKEISLQDLLSSRWVMLEDALPLWESVCKLAAQEGIEVKTRPIESNSMVFLREVARKTDFIGIMPSYSAEMNSANGNLRHIPLERVSSHNLLPNLARPLGLVHAVEIELTEATKALLRSINTVCIEMNMLRK</sequence>
<evidence type="ECO:0000259" key="5">
    <source>
        <dbReference type="PROSITE" id="PS50931"/>
    </source>
</evidence>
<dbReference type="Pfam" id="PF00126">
    <property type="entry name" value="HTH_1"/>
    <property type="match status" value="1"/>
</dbReference>
<dbReference type="PROSITE" id="PS50931">
    <property type="entry name" value="HTH_LYSR"/>
    <property type="match status" value="1"/>
</dbReference>
<proteinExistence type="inferred from homology"/>
<dbReference type="PANTHER" id="PTHR30419:SF8">
    <property type="entry name" value="NITROGEN ASSIMILATION TRANSCRIPTIONAL ACTIVATOR-RELATED"/>
    <property type="match status" value="1"/>
</dbReference>
<dbReference type="SUPFAM" id="SSF53850">
    <property type="entry name" value="Periplasmic binding protein-like II"/>
    <property type="match status" value="1"/>
</dbReference>
<keyword evidence="3" id="KW-0238">DNA-binding</keyword>
<evidence type="ECO:0000313" key="7">
    <source>
        <dbReference type="Proteomes" id="UP000636264"/>
    </source>
</evidence>
<dbReference type="RefSeq" id="WP_188719600.1">
    <property type="nucleotide sequence ID" value="NZ_BMIF01000002.1"/>
</dbReference>
<dbReference type="InterPro" id="IPR050950">
    <property type="entry name" value="HTH-type_LysR_regulators"/>
</dbReference>
<dbReference type="InterPro" id="IPR005119">
    <property type="entry name" value="LysR_subst-bd"/>
</dbReference>
<dbReference type="Proteomes" id="UP000636264">
    <property type="component" value="Unassembled WGS sequence"/>
</dbReference>
<keyword evidence="4" id="KW-0804">Transcription</keyword>
<comment type="caution">
    <text evidence="6">The sequence shown here is derived from an EMBL/GenBank/DDBJ whole genome shotgun (WGS) entry which is preliminary data.</text>
</comment>
<evidence type="ECO:0000256" key="1">
    <source>
        <dbReference type="ARBA" id="ARBA00009437"/>
    </source>
</evidence>
<keyword evidence="7" id="KW-1185">Reference proteome</keyword>
<dbReference type="InterPro" id="IPR036390">
    <property type="entry name" value="WH_DNA-bd_sf"/>
</dbReference>
<dbReference type="Gene3D" id="3.40.190.290">
    <property type="match status" value="1"/>
</dbReference>
<dbReference type="EMBL" id="BMIF01000002">
    <property type="protein sequence ID" value="GGA56313.1"/>
    <property type="molecule type" value="Genomic_DNA"/>
</dbReference>
<dbReference type="GO" id="GO:0003700">
    <property type="term" value="F:DNA-binding transcription factor activity"/>
    <property type="evidence" value="ECO:0007669"/>
    <property type="project" value="InterPro"/>
</dbReference>
<evidence type="ECO:0000256" key="4">
    <source>
        <dbReference type="ARBA" id="ARBA00023163"/>
    </source>
</evidence>
<evidence type="ECO:0000313" key="6">
    <source>
        <dbReference type="EMBL" id="GGA56313.1"/>
    </source>
</evidence>
<reference evidence="6" key="2">
    <citation type="submission" date="2020-09" db="EMBL/GenBank/DDBJ databases">
        <authorList>
            <person name="Sun Q."/>
            <person name="Zhou Y."/>
        </authorList>
    </citation>
    <scope>NUCLEOTIDE SEQUENCE</scope>
    <source>
        <strain evidence="6">CGMCC 1.15320</strain>
    </source>
</reference>
<dbReference type="Pfam" id="PF03466">
    <property type="entry name" value="LysR_substrate"/>
    <property type="match status" value="1"/>
</dbReference>
<feature type="domain" description="HTH lysR-type" evidence="5">
    <location>
        <begin position="1"/>
        <end position="58"/>
    </location>
</feature>
<protein>
    <submittedName>
        <fullName evidence="6">LysR family transcriptional regulator</fullName>
    </submittedName>
</protein>
<organism evidence="6 7">
    <name type="scientific">Nitratireductor aestuarii</name>
    <dbReference type="NCBI Taxonomy" id="1735103"/>
    <lineage>
        <taxon>Bacteria</taxon>
        <taxon>Pseudomonadati</taxon>
        <taxon>Pseudomonadota</taxon>
        <taxon>Alphaproteobacteria</taxon>
        <taxon>Hyphomicrobiales</taxon>
        <taxon>Phyllobacteriaceae</taxon>
        <taxon>Nitratireductor</taxon>
    </lineage>
</organism>
<dbReference type="InterPro" id="IPR000847">
    <property type="entry name" value="LysR_HTH_N"/>
</dbReference>
<dbReference type="GO" id="GO:0005829">
    <property type="term" value="C:cytosol"/>
    <property type="evidence" value="ECO:0007669"/>
    <property type="project" value="TreeGrafter"/>
</dbReference>
<evidence type="ECO:0000256" key="3">
    <source>
        <dbReference type="ARBA" id="ARBA00023125"/>
    </source>
</evidence>
<dbReference type="SUPFAM" id="SSF46785">
    <property type="entry name" value="Winged helix' DNA-binding domain"/>
    <property type="match status" value="1"/>
</dbReference>
<keyword evidence="2" id="KW-0805">Transcription regulation</keyword>
<dbReference type="InterPro" id="IPR036388">
    <property type="entry name" value="WH-like_DNA-bd_sf"/>
</dbReference>